<sequence length="434" mass="45876">MEVLRNLEACGTSQLAAARRIICTGFLALLVLFILLPTAAVSQRATYPSQPVSSSHHGHHYRTSRGSNWCDFIVTRQVSCAIRNGTEMYVQRTTPNWCKYQLQSLYGSFGRKDCDKTSYRIMFRPRYYIGLRTVETRERRCCPGFSGQNCDRVCFNCSQIDELRQKVDRLLTGSQSSPLPNTQYVNNIPSSGTRPGESVMGHTGPAGPAGPRGPSGPRGPPGLRGLPGDAGMPGQTGEPGQAGPPGPRGPQGPPGPPGPAAPGIQGAPGEPGPPGPVGSNGDAHGLNVSAVELEALLVEIAELRSRVSFLEQVFIIQSGGIPDPSNDASMSPLFPSKPSIETIINPPGYPTDIPDRSGRPGLPDLNTELKAPTELPASVSPVTEASGLGDAGDLGILPQPDGRLTLDIGLVPVAVSGMKESEIQDEPKDDKNVP</sequence>
<dbReference type="PROSITE" id="PS51041">
    <property type="entry name" value="EMI"/>
    <property type="match status" value="1"/>
</dbReference>
<evidence type="ECO:0000259" key="7">
    <source>
        <dbReference type="PROSITE" id="PS51041"/>
    </source>
</evidence>
<evidence type="ECO:0000256" key="4">
    <source>
        <dbReference type="ARBA" id="ARBA00023157"/>
    </source>
</evidence>
<dbReference type="GeneID" id="110984846"/>
<evidence type="ECO:0000256" key="6">
    <source>
        <dbReference type="SAM" id="Phobius"/>
    </source>
</evidence>
<keyword evidence="6" id="KW-0472">Membrane</keyword>
<evidence type="ECO:0000256" key="5">
    <source>
        <dbReference type="SAM" id="MobiDB-lite"/>
    </source>
</evidence>
<dbReference type="RefSeq" id="XP_022101096.1">
    <property type="nucleotide sequence ID" value="XM_022245404.1"/>
</dbReference>
<proteinExistence type="predicted"/>
<accession>A0A8B7ZD30</accession>
<keyword evidence="2" id="KW-0964">Secreted</keyword>
<dbReference type="PANTHER" id="PTHR15427:SF23">
    <property type="entry name" value="EMI DOMAIN-CONTAINING PROTEIN 1"/>
    <property type="match status" value="1"/>
</dbReference>
<dbReference type="OrthoDB" id="10071545at2759"/>
<evidence type="ECO:0000256" key="1">
    <source>
        <dbReference type="ARBA" id="ARBA00004613"/>
    </source>
</evidence>
<evidence type="ECO:0000313" key="9">
    <source>
        <dbReference type="RefSeq" id="XP_022101096.1"/>
    </source>
</evidence>
<keyword evidence="3" id="KW-0732">Signal</keyword>
<evidence type="ECO:0000256" key="2">
    <source>
        <dbReference type="ARBA" id="ARBA00022525"/>
    </source>
</evidence>
<feature type="domain" description="EMI" evidence="7">
    <location>
        <begin position="66"/>
        <end position="152"/>
    </location>
</feature>
<feature type="compositionally biased region" description="Polar residues" evidence="5">
    <location>
        <begin position="172"/>
        <end position="193"/>
    </location>
</feature>
<gene>
    <name evidence="9" type="primary">LOC110984846</name>
</gene>
<evidence type="ECO:0000256" key="3">
    <source>
        <dbReference type="ARBA" id="ARBA00022729"/>
    </source>
</evidence>
<dbReference type="Pfam" id="PF07546">
    <property type="entry name" value="EMI"/>
    <property type="match status" value="1"/>
</dbReference>
<evidence type="ECO:0000313" key="8">
    <source>
        <dbReference type="Proteomes" id="UP000694845"/>
    </source>
</evidence>
<feature type="region of interest" description="Disordered" evidence="5">
    <location>
        <begin position="172"/>
        <end position="283"/>
    </location>
</feature>
<protein>
    <submittedName>
        <fullName evidence="9">EMI domain-containing protein 1-like isoform X1</fullName>
    </submittedName>
</protein>
<organism evidence="8 9">
    <name type="scientific">Acanthaster planci</name>
    <name type="common">Crown-of-thorns starfish</name>
    <dbReference type="NCBI Taxonomy" id="133434"/>
    <lineage>
        <taxon>Eukaryota</taxon>
        <taxon>Metazoa</taxon>
        <taxon>Echinodermata</taxon>
        <taxon>Eleutherozoa</taxon>
        <taxon>Asterozoa</taxon>
        <taxon>Asteroidea</taxon>
        <taxon>Valvatacea</taxon>
        <taxon>Valvatida</taxon>
        <taxon>Acanthasteridae</taxon>
        <taxon>Acanthaster</taxon>
    </lineage>
</organism>
<keyword evidence="8" id="KW-1185">Reference proteome</keyword>
<comment type="subcellular location">
    <subcellularLocation>
        <location evidence="1">Secreted</location>
    </subcellularLocation>
</comment>
<name>A0A8B7ZD30_ACAPL</name>
<dbReference type="KEGG" id="aplc:110984846"/>
<dbReference type="InterPro" id="IPR050392">
    <property type="entry name" value="Collagen/C1q_domain"/>
</dbReference>
<feature type="region of interest" description="Disordered" evidence="5">
    <location>
        <begin position="373"/>
        <end position="399"/>
    </location>
</feature>
<dbReference type="PANTHER" id="PTHR15427">
    <property type="entry name" value="EMILIN ELASTIN MICROFIBRIL INTERFACE-LOCATED PROTEIN ELASTIN MICROFIBRIL INTERFACER"/>
    <property type="match status" value="1"/>
</dbReference>
<dbReference type="AlphaFoldDB" id="A0A8B7ZD30"/>
<keyword evidence="4" id="KW-1015">Disulfide bond</keyword>
<keyword evidence="6" id="KW-0812">Transmembrane</keyword>
<feature type="compositionally biased region" description="Low complexity" evidence="5">
    <location>
        <begin position="221"/>
        <end position="241"/>
    </location>
</feature>
<keyword evidence="6" id="KW-1133">Transmembrane helix</keyword>
<dbReference type="InterPro" id="IPR011489">
    <property type="entry name" value="EMI_domain"/>
</dbReference>
<dbReference type="Proteomes" id="UP000694845">
    <property type="component" value="Unplaced"/>
</dbReference>
<feature type="compositionally biased region" description="Pro residues" evidence="5">
    <location>
        <begin position="242"/>
        <end position="260"/>
    </location>
</feature>
<dbReference type="GO" id="GO:0005576">
    <property type="term" value="C:extracellular region"/>
    <property type="evidence" value="ECO:0007669"/>
    <property type="project" value="UniProtKB-SubCell"/>
</dbReference>
<reference evidence="9" key="1">
    <citation type="submission" date="2025-08" db="UniProtKB">
        <authorList>
            <consortium name="RefSeq"/>
        </authorList>
    </citation>
    <scope>IDENTIFICATION</scope>
</reference>
<feature type="transmembrane region" description="Helical" evidence="6">
    <location>
        <begin position="21"/>
        <end position="41"/>
    </location>
</feature>